<protein>
    <submittedName>
        <fullName evidence="4">Negative elongation factor A</fullName>
    </submittedName>
</protein>
<accession>A0A183AI04</accession>
<feature type="compositionally biased region" description="Basic and acidic residues" evidence="1">
    <location>
        <begin position="46"/>
        <end position="56"/>
    </location>
</feature>
<sequence>MDGQNNMEMNGTGPDPPQVRVPDLERIRNARKRRLIQIKEWQQYDRKMTRESEKMQRKGFGPPGDKSLYRSGPQVKFPQSLIFLEAAARGDLDEDTGPGFLGCQW</sequence>
<dbReference type="WBParaSite" id="ECPE_0000660201-mRNA-1">
    <property type="protein sequence ID" value="ECPE_0000660201-mRNA-1"/>
    <property type="gene ID" value="ECPE_0000660201"/>
</dbReference>
<dbReference type="OrthoDB" id="19014at2759"/>
<dbReference type="EMBL" id="UZAN01043604">
    <property type="protein sequence ID" value="VDP78773.1"/>
    <property type="molecule type" value="Genomic_DNA"/>
</dbReference>
<keyword evidence="3" id="KW-1185">Reference proteome</keyword>
<gene>
    <name evidence="2" type="ORF">ECPE_LOCUS6589</name>
</gene>
<feature type="region of interest" description="Disordered" evidence="1">
    <location>
        <begin position="46"/>
        <end position="72"/>
    </location>
</feature>
<dbReference type="Proteomes" id="UP000272942">
    <property type="component" value="Unassembled WGS sequence"/>
</dbReference>
<name>A0A183AI04_9TREM</name>
<evidence type="ECO:0000313" key="4">
    <source>
        <dbReference type="WBParaSite" id="ECPE_0000660201-mRNA-1"/>
    </source>
</evidence>
<proteinExistence type="predicted"/>
<dbReference type="AlphaFoldDB" id="A0A183AI04"/>
<evidence type="ECO:0000313" key="2">
    <source>
        <dbReference type="EMBL" id="VDP78773.1"/>
    </source>
</evidence>
<evidence type="ECO:0000256" key="1">
    <source>
        <dbReference type="SAM" id="MobiDB-lite"/>
    </source>
</evidence>
<feature type="region of interest" description="Disordered" evidence="1">
    <location>
        <begin position="1"/>
        <end position="21"/>
    </location>
</feature>
<reference evidence="2 3" key="2">
    <citation type="submission" date="2018-11" db="EMBL/GenBank/DDBJ databases">
        <authorList>
            <consortium name="Pathogen Informatics"/>
        </authorList>
    </citation>
    <scope>NUCLEOTIDE SEQUENCE [LARGE SCALE GENOMIC DNA]</scope>
    <source>
        <strain evidence="2 3">Egypt</strain>
    </source>
</reference>
<reference evidence="4" key="1">
    <citation type="submission" date="2016-06" db="UniProtKB">
        <authorList>
            <consortium name="WormBaseParasite"/>
        </authorList>
    </citation>
    <scope>IDENTIFICATION</scope>
</reference>
<evidence type="ECO:0000313" key="3">
    <source>
        <dbReference type="Proteomes" id="UP000272942"/>
    </source>
</evidence>
<organism evidence="4">
    <name type="scientific">Echinostoma caproni</name>
    <dbReference type="NCBI Taxonomy" id="27848"/>
    <lineage>
        <taxon>Eukaryota</taxon>
        <taxon>Metazoa</taxon>
        <taxon>Spiralia</taxon>
        <taxon>Lophotrochozoa</taxon>
        <taxon>Platyhelminthes</taxon>
        <taxon>Trematoda</taxon>
        <taxon>Digenea</taxon>
        <taxon>Plagiorchiida</taxon>
        <taxon>Echinostomata</taxon>
        <taxon>Echinostomatoidea</taxon>
        <taxon>Echinostomatidae</taxon>
        <taxon>Echinostoma</taxon>
    </lineage>
</organism>